<dbReference type="AlphaFoldDB" id="A0A0F9RRF3"/>
<reference evidence="1" key="1">
    <citation type="journal article" date="2015" name="Nature">
        <title>Complex archaea that bridge the gap between prokaryotes and eukaryotes.</title>
        <authorList>
            <person name="Spang A."/>
            <person name="Saw J.H."/>
            <person name="Jorgensen S.L."/>
            <person name="Zaremba-Niedzwiedzka K."/>
            <person name="Martijn J."/>
            <person name="Lind A.E."/>
            <person name="van Eijk R."/>
            <person name="Schleper C."/>
            <person name="Guy L."/>
            <person name="Ettema T.J."/>
        </authorList>
    </citation>
    <scope>NUCLEOTIDE SEQUENCE</scope>
</reference>
<proteinExistence type="predicted"/>
<organism evidence="1">
    <name type="scientific">marine sediment metagenome</name>
    <dbReference type="NCBI Taxonomy" id="412755"/>
    <lineage>
        <taxon>unclassified sequences</taxon>
        <taxon>metagenomes</taxon>
        <taxon>ecological metagenomes</taxon>
    </lineage>
</organism>
<dbReference type="EMBL" id="LAZR01001021">
    <property type="protein sequence ID" value="KKN52402.1"/>
    <property type="molecule type" value="Genomic_DNA"/>
</dbReference>
<accession>A0A0F9RRF3</accession>
<protein>
    <submittedName>
        <fullName evidence="1">Uncharacterized protein</fullName>
    </submittedName>
</protein>
<comment type="caution">
    <text evidence="1">The sequence shown here is derived from an EMBL/GenBank/DDBJ whole genome shotgun (WGS) entry which is preliminary data.</text>
</comment>
<gene>
    <name evidence="1" type="ORF">LCGC14_0613190</name>
</gene>
<name>A0A0F9RRF3_9ZZZZ</name>
<evidence type="ECO:0000313" key="1">
    <source>
        <dbReference type="EMBL" id="KKN52402.1"/>
    </source>
</evidence>
<sequence>MSELTKCNYCDYQRLKQIAKRDGARVVLRPGHGKLKGINAYVVPLGKRMPRKIIDTTEEREGDLFHNVYFRAWFMGLSKQCAC</sequence>